<evidence type="ECO:0000313" key="1">
    <source>
        <dbReference type="EMBL" id="JAH04777.1"/>
    </source>
</evidence>
<reference evidence="1" key="1">
    <citation type="submission" date="2014-11" db="EMBL/GenBank/DDBJ databases">
        <authorList>
            <person name="Amaro Gonzalez C."/>
        </authorList>
    </citation>
    <scope>NUCLEOTIDE SEQUENCE</scope>
</reference>
<dbReference type="AlphaFoldDB" id="A0A0E9PKI0"/>
<accession>A0A0E9PKI0</accession>
<reference evidence="1" key="2">
    <citation type="journal article" date="2015" name="Fish Shellfish Immunol.">
        <title>Early steps in the European eel (Anguilla anguilla)-Vibrio vulnificus interaction in the gills: Role of the RtxA13 toxin.</title>
        <authorList>
            <person name="Callol A."/>
            <person name="Pajuelo D."/>
            <person name="Ebbesson L."/>
            <person name="Teles M."/>
            <person name="MacKenzie S."/>
            <person name="Amaro C."/>
        </authorList>
    </citation>
    <scope>NUCLEOTIDE SEQUENCE</scope>
</reference>
<proteinExistence type="predicted"/>
<organism evidence="1">
    <name type="scientific">Anguilla anguilla</name>
    <name type="common">European freshwater eel</name>
    <name type="synonym">Muraena anguilla</name>
    <dbReference type="NCBI Taxonomy" id="7936"/>
    <lineage>
        <taxon>Eukaryota</taxon>
        <taxon>Metazoa</taxon>
        <taxon>Chordata</taxon>
        <taxon>Craniata</taxon>
        <taxon>Vertebrata</taxon>
        <taxon>Euteleostomi</taxon>
        <taxon>Actinopterygii</taxon>
        <taxon>Neopterygii</taxon>
        <taxon>Teleostei</taxon>
        <taxon>Anguilliformes</taxon>
        <taxon>Anguillidae</taxon>
        <taxon>Anguilla</taxon>
    </lineage>
</organism>
<dbReference type="EMBL" id="GBXM01103800">
    <property type="protein sequence ID" value="JAH04777.1"/>
    <property type="molecule type" value="Transcribed_RNA"/>
</dbReference>
<sequence>MYKEKKKLFTSNLIKKNLKNYQDDKAGMKRDTHLVCVTHMDAM</sequence>
<name>A0A0E9PKI0_ANGAN</name>
<protein>
    <submittedName>
        <fullName evidence="1">Uncharacterized protein</fullName>
    </submittedName>
</protein>